<dbReference type="AlphaFoldDB" id="A0A326TVC6"/>
<comment type="caution">
    <text evidence="1">The sequence shown here is derived from an EMBL/GenBank/DDBJ whole genome shotgun (WGS) entry which is preliminary data.</text>
</comment>
<dbReference type="Proteomes" id="UP000248806">
    <property type="component" value="Unassembled WGS sequence"/>
</dbReference>
<evidence type="ECO:0000313" key="2">
    <source>
        <dbReference type="Proteomes" id="UP000248806"/>
    </source>
</evidence>
<organism evidence="1 2">
    <name type="scientific">Thermosporothrix hazakensis</name>
    <dbReference type="NCBI Taxonomy" id="644383"/>
    <lineage>
        <taxon>Bacteria</taxon>
        <taxon>Bacillati</taxon>
        <taxon>Chloroflexota</taxon>
        <taxon>Ktedonobacteria</taxon>
        <taxon>Ktedonobacterales</taxon>
        <taxon>Thermosporotrichaceae</taxon>
        <taxon>Thermosporothrix</taxon>
    </lineage>
</organism>
<name>A0A326TVC6_THEHA</name>
<dbReference type="RefSeq" id="WP_170143025.1">
    <property type="nucleotide sequence ID" value="NZ_BIFX01000001.1"/>
</dbReference>
<protein>
    <submittedName>
        <fullName evidence="1">Uncharacterized protein</fullName>
    </submittedName>
</protein>
<keyword evidence="2" id="KW-1185">Reference proteome</keyword>
<accession>A0A326TVC6</accession>
<sequence>MKEALPTIIVEDDPIIQLGLKPSYSASRAPLGKTPAFGRFSCWYRCASRAWN</sequence>
<evidence type="ECO:0000313" key="1">
    <source>
        <dbReference type="EMBL" id="PZW19364.1"/>
    </source>
</evidence>
<gene>
    <name evidence="1" type="ORF">EI42_06118</name>
</gene>
<proteinExistence type="predicted"/>
<reference evidence="1 2" key="1">
    <citation type="submission" date="2018-06" db="EMBL/GenBank/DDBJ databases">
        <title>Genomic Encyclopedia of Archaeal and Bacterial Type Strains, Phase II (KMG-II): from individual species to whole genera.</title>
        <authorList>
            <person name="Goeker M."/>
        </authorList>
    </citation>
    <scope>NUCLEOTIDE SEQUENCE [LARGE SCALE GENOMIC DNA]</scope>
    <source>
        <strain evidence="1 2">ATCC BAA-1881</strain>
    </source>
</reference>
<dbReference type="EMBL" id="QKUF01000048">
    <property type="protein sequence ID" value="PZW19364.1"/>
    <property type="molecule type" value="Genomic_DNA"/>
</dbReference>